<proteinExistence type="predicted"/>
<evidence type="ECO:0000259" key="1">
    <source>
        <dbReference type="Pfam" id="PF09369"/>
    </source>
</evidence>
<gene>
    <name evidence="2" type="ORF">SAMN05421803_10443</name>
</gene>
<reference evidence="2 3" key="1">
    <citation type="submission" date="2016-11" db="EMBL/GenBank/DDBJ databases">
        <authorList>
            <person name="Jaros S."/>
            <person name="Januszkiewicz K."/>
            <person name="Wedrychowicz H."/>
        </authorList>
    </citation>
    <scope>NUCLEOTIDE SEQUENCE [LARGE SCALE GENOMIC DNA]</scope>
    <source>
        <strain evidence="2 3">CGMCC 4.5723</strain>
    </source>
</reference>
<name>A0A1M6H5I5_9ACTN</name>
<evidence type="ECO:0000313" key="3">
    <source>
        <dbReference type="Proteomes" id="UP000184452"/>
    </source>
</evidence>
<dbReference type="AlphaFoldDB" id="A0A1M6H5I5"/>
<protein>
    <recommendedName>
        <fullName evidence="1">MrfA-like Zn-binding domain-containing protein</fullName>
    </recommendedName>
</protein>
<sequence>MTNRKLRVRQAQTIVPFGVGAILETQGESFVAADTGRWYLAKSEVVESPRLAARLKVSGFRSAPAAKNDFFDNDKAAGVPCVRFPEWLFCGACRRMVRWNNLLEKPGHPPLCPSCPRNPALVPMRFVQICPRGHMDDVNWPWWAHSRPKVAAQPCGGKNEHLSFLVDDTSMGLEALRVHCRRCDSGRDLLNLLDHKSTHCSGKHPWKRGSAENVCEEKALVVPRNAGNLYYPVTCSALDIPAPEDSGGPPLDPAVVDRIREEHHLWQAFLSAEGAKRRTLASMLADDAKVTEEELFILATYETGQELPVGREGFAEASSHAEELSREEWEALNTRVPITEKNLVTRPLSWPEGRTAVQELLRERFEVTVADRLREVRTLLGFSRVTPSLNSLVPVTGGPRASWLPAVEVFGEGIFLSFDEDLLAAWEAEPSIRERVAGISWELGQAFQQERLLGVTGPKLLPRMPMLHTFSHLFIRQLAFESGYGIASLQERIYARPGGRRHQAGVLVYTSAGDTQGTLGGLAAQGAPEPLAETVLRLLESGSWCSNDPLCSEHGARGPAALNRAACHACTLLPETSCETGNTLLDRVLLIGGNGVPGFFQPVIEAALDRAARTARGQA</sequence>
<dbReference type="OrthoDB" id="9134227at2"/>
<feature type="domain" description="MrfA-like Zn-binding" evidence="1">
    <location>
        <begin position="470"/>
        <end position="571"/>
    </location>
</feature>
<dbReference type="STRING" id="758803.SAMN05421803_10443"/>
<dbReference type="EMBL" id="FQZK01000004">
    <property type="protein sequence ID" value="SHJ17460.1"/>
    <property type="molecule type" value="Genomic_DNA"/>
</dbReference>
<dbReference type="InterPro" id="IPR018973">
    <property type="entry name" value="MZB"/>
</dbReference>
<evidence type="ECO:0000313" key="2">
    <source>
        <dbReference type="EMBL" id="SHJ17460.1"/>
    </source>
</evidence>
<accession>A0A1M6H5I5</accession>
<dbReference type="NCBIfam" id="NF038324">
    <property type="entry name" value="DrmB_fam"/>
    <property type="match status" value="1"/>
</dbReference>
<dbReference type="RefSeq" id="WP_073377674.1">
    <property type="nucleotide sequence ID" value="NZ_FQZK01000004.1"/>
</dbReference>
<dbReference type="Pfam" id="PF09369">
    <property type="entry name" value="MZB"/>
    <property type="match status" value="1"/>
</dbReference>
<organism evidence="2 3">
    <name type="scientific">Nocardiopsis flavescens</name>
    <dbReference type="NCBI Taxonomy" id="758803"/>
    <lineage>
        <taxon>Bacteria</taxon>
        <taxon>Bacillati</taxon>
        <taxon>Actinomycetota</taxon>
        <taxon>Actinomycetes</taxon>
        <taxon>Streptosporangiales</taxon>
        <taxon>Nocardiopsidaceae</taxon>
        <taxon>Nocardiopsis</taxon>
    </lineage>
</organism>
<dbReference type="Proteomes" id="UP000184452">
    <property type="component" value="Unassembled WGS sequence"/>
</dbReference>
<dbReference type="InterPro" id="IPR047721">
    <property type="entry name" value="DrmB"/>
</dbReference>
<keyword evidence="3" id="KW-1185">Reference proteome</keyword>